<keyword evidence="1 8" id="KW-0732">Signal</keyword>
<dbReference type="CDD" id="cd00063">
    <property type="entry name" value="FN3"/>
    <property type="match status" value="1"/>
</dbReference>
<dbReference type="PROSITE" id="PS51318">
    <property type="entry name" value="TAT"/>
    <property type="match status" value="1"/>
</dbReference>
<evidence type="ECO:0000313" key="11">
    <source>
        <dbReference type="EMBL" id="GAA2138176.1"/>
    </source>
</evidence>
<sequence length="942" mass="99836">MHAPRTPDEPARLSRRSFTAATGGALVALGAGQALAGATAHAAEAPSNSGAKAVAATPYTDAFLAQYDKIKDPANGYFSPDGIPYHSIETLMVEAPDHGHQTTSEAFSFWIWLEAAYGRVTGDWGPFNGAWETAERSIIPSHADQASSGSYQPGSPATYAPEHPEVSAYPSQLDPDVPVGQDPIATELAATYGTMDVYGMHWLMDLDNTYGYGNTPGTGGQNGPGPGASYINTYQRGSQESVWETIPQPTTDLFEFGGPNGYLDLFVGDASYARQWKYTNAPDADARAVQAAYWALTWARAQGNESQVTESVARAAKMGDYLRYAMFDKYFKQIGDCDSPTGCPAGSGRSSQHYLLSWYYAWGGSTGDGGGWAWRIGDGASHQGYQNPFAAWALSTVPELIPESPSAQGDWARSLTRQLEFLRWLQSTEGALAGGCTNSWGGAYGVPPAGTPTFYGMPYDWQPVYHDPPSNNWFGFQVWGMERVAQYYHATGNADAEAILTKWVAWASAETTVGADGSYRFPATLRWTGAPDTWNAANPGDNAGLHVDVEDYGDDVGVGAALAMTLVYYAAGAEDADAAALAKALLDAMAAHADDKGVAVPETRRDYDRFDDEVYVPAGWSGTSPYGDPIEPGVTFVGLRPWYRDDPDWEKVQTYLDGGAAPVFTYHRFWAQAALALALAAYGELLGGETPGGPGDDTEPPTVPGGLRVTGTTRSSVALAWNASTDDTRVTAYDVYRDGTPVGSTSTTSFTDSGLAAETTYSYAVAARDAAGNASQPSAAVEATTEAGTGTGAVRVEYRNNDQNATDNQIKPGLRIVNTGGGALSLSTLTVRYWFSGESGSANYGTHCDYAQLGSANITHRVVAAGGGTPGATHYLEVGFTAGAGSLAAGASTGDIQMRLNKTDWSAFDESDDYSRTASGTYTDAPRVVAYVAGQPVWGTEP</sequence>
<evidence type="ECO:0008006" key="13">
    <source>
        <dbReference type="Google" id="ProtNLM"/>
    </source>
</evidence>
<dbReference type="Gene3D" id="2.60.40.10">
    <property type="entry name" value="Immunoglobulins"/>
    <property type="match status" value="1"/>
</dbReference>
<evidence type="ECO:0000259" key="10">
    <source>
        <dbReference type="PROSITE" id="PS51172"/>
    </source>
</evidence>
<dbReference type="RefSeq" id="WP_425582423.1">
    <property type="nucleotide sequence ID" value="NZ_BAAAPF010000192.1"/>
</dbReference>
<evidence type="ECO:0000256" key="8">
    <source>
        <dbReference type="SAM" id="SignalP"/>
    </source>
</evidence>
<dbReference type="InterPro" id="IPR008928">
    <property type="entry name" value="6-hairpin_glycosidase_sf"/>
</dbReference>
<evidence type="ECO:0000313" key="12">
    <source>
        <dbReference type="Proteomes" id="UP001500443"/>
    </source>
</evidence>
<gene>
    <name evidence="11" type="ORF">GCM10009802_47590</name>
</gene>
<dbReference type="Gene3D" id="2.170.160.10">
    <property type="entry name" value="Endo-1,4-beta-glucanase f. Domain 2"/>
    <property type="match status" value="1"/>
</dbReference>
<dbReference type="InterPro" id="IPR013783">
    <property type="entry name" value="Ig-like_fold"/>
</dbReference>
<dbReference type="EMBL" id="BAAAPF010000192">
    <property type="protein sequence ID" value="GAA2138176.1"/>
    <property type="molecule type" value="Genomic_DNA"/>
</dbReference>
<evidence type="ECO:0000256" key="3">
    <source>
        <dbReference type="ARBA" id="ARBA00023001"/>
    </source>
</evidence>
<feature type="domain" description="CBM3" evidence="10">
    <location>
        <begin position="790"/>
        <end position="942"/>
    </location>
</feature>
<name>A0ABP5KVY3_9ACTN</name>
<dbReference type="InterPro" id="IPR012341">
    <property type="entry name" value="6hp_glycosidase-like_sf"/>
</dbReference>
<dbReference type="InterPro" id="IPR000556">
    <property type="entry name" value="Glyco_hydro_48F"/>
</dbReference>
<dbReference type="InterPro" id="IPR023309">
    <property type="entry name" value="Endo-1-4-beta-glucanase_dom2"/>
</dbReference>
<evidence type="ECO:0000256" key="5">
    <source>
        <dbReference type="ARBA" id="ARBA00023295"/>
    </source>
</evidence>
<feature type="domain" description="Fibronectin type-III" evidence="9">
    <location>
        <begin position="703"/>
        <end position="788"/>
    </location>
</feature>
<evidence type="ECO:0000256" key="2">
    <source>
        <dbReference type="ARBA" id="ARBA00022801"/>
    </source>
</evidence>
<dbReference type="InterPro" id="IPR008965">
    <property type="entry name" value="CBM2/CBM3_carb-bd_dom_sf"/>
</dbReference>
<evidence type="ECO:0000256" key="7">
    <source>
        <dbReference type="SAM" id="MobiDB-lite"/>
    </source>
</evidence>
<feature type="signal peptide" evidence="8">
    <location>
        <begin position="1"/>
        <end position="36"/>
    </location>
</feature>
<dbReference type="Gene3D" id="2.60.40.710">
    <property type="entry name" value="Endoglucanase-like"/>
    <property type="match status" value="1"/>
</dbReference>
<keyword evidence="4" id="KW-0119">Carbohydrate metabolism</keyword>
<evidence type="ECO:0000256" key="1">
    <source>
        <dbReference type="ARBA" id="ARBA00022729"/>
    </source>
</evidence>
<dbReference type="InterPro" id="IPR036116">
    <property type="entry name" value="FN3_sf"/>
</dbReference>
<proteinExistence type="predicted"/>
<feature type="chain" id="PRO_5045745318" description="Exoglucanase" evidence="8">
    <location>
        <begin position="37"/>
        <end position="942"/>
    </location>
</feature>
<dbReference type="PRINTS" id="PR00844">
    <property type="entry name" value="GLHYDRLASE48"/>
</dbReference>
<dbReference type="InterPro" id="IPR003961">
    <property type="entry name" value="FN3_dom"/>
</dbReference>
<feature type="region of interest" description="Disordered" evidence="7">
    <location>
        <begin position="142"/>
        <end position="178"/>
    </location>
</feature>
<feature type="compositionally biased region" description="Polar residues" evidence="7">
    <location>
        <begin position="144"/>
        <end position="155"/>
    </location>
</feature>
<keyword evidence="2" id="KW-0378">Hydrolase</keyword>
<dbReference type="SMART" id="SM00060">
    <property type="entry name" value="FN3"/>
    <property type="match status" value="1"/>
</dbReference>
<organism evidence="11 12">
    <name type="scientific">Streptomyces synnematoformans</name>
    <dbReference type="NCBI Taxonomy" id="415721"/>
    <lineage>
        <taxon>Bacteria</taxon>
        <taxon>Bacillati</taxon>
        <taxon>Actinomycetota</taxon>
        <taxon>Actinomycetes</taxon>
        <taxon>Kitasatosporales</taxon>
        <taxon>Streptomycetaceae</taxon>
        <taxon>Streptomyces</taxon>
    </lineage>
</organism>
<dbReference type="InterPro" id="IPR006311">
    <property type="entry name" value="TAT_signal"/>
</dbReference>
<reference evidence="12" key="1">
    <citation type="journal article" date="2019" name="Int. J. Syst. Evol. Microbiol.">
        <title>The Global Catalogue of Microorganisms (GCM) 10K type strain sequencing project: providing services to taxonomists for standard genome sequencing and annotation.</title>
        <authorList>
            <consortium name="The Broad Institute Genomics Platform"/>
            <consortium name="The Broad Institute Genome Sequencing Center for Infectious Disease"/>
            <person name="Wu L."/>
            <person name="Ma J."/>
        </authorList>
    </citation>
    <scope>NUCLEOTIDE SEQUENCE [LARGE SCALE GENOMIC DNA]</scope>
    <source>
        <strain evidence="12">JCM 15481</strain>
    </source>
</reference>
<dbReference type="SMART" id="SM01067">
    <property type="entry name" value="CBM_3"/>
    <property type="match status" value="1"/>
</dbReference>
<dbReference type="Pfam" id="PF00942">
    <property type="entry name" value="CBM_3"/>
    <property type="match status" value="1"/>
</dbReference>
<evidence type="ECO:0000256" key="4">
    <source>
        <dbReference type="ARBA" id="ARBA00023277"/>
    </source>
</evidence>
<dbReference type="Pfam" id="PF00041">
    <property type="entry name" value="fn3"/>
    <property type="match status" value="1"/>
</dbReference>
<comment type="caution">
    <text evidence="11">The sequence shown here is derived from an EMBL/GenBank/DDBJ whole genome shotgun (WGS) entry which is preliminary data.</text>
</comment>
<dbReference type="InterPro" id="IPR001956">
    <property type="entry name" value="CBM3"/>
</dbReference>
<keyword evidence="6" id="KW-0624">Polysaccharide degradation</keyword>
<evidence type="ECO:0000256" key="6">
    <source>
        <dbReference type="ARBA" id="ARBA00023326"/>
    </source>
</evidence>
<dbReference type="SUPFAM" id="SSF49265">
    <property type="entry name" value="Fibronectin type III"/>
    <property type="match status" value="1"/>
</dbReference>
<dbReference type="Proteomes" id="UP001500443">
    <property type="component" value="Unassembled WGS sequence"/>
</dbReference>
<dbReference type="PROSITE" id="PS51172">
    <property type="entry name" value="CBM3"/>
    <property type="match status" value="1"/>
</dbReference>
<dbReference type="Pfam" id="PF02011">
    <property type="entry name" value="Glyco_hydro_48"/>
    <property type="match status" value="1"/>
</dbReference>
<keyword evidence="3" id="KW-0136">Cellulose degradation</keyword>
<protein>
    <recommendedName>
        <fullName evidence="13">Exoglucanase</fullName>
    </recommendedName>
</protein>
<evidence type="ECO:0000259" key="9">
    <source>
        <dbReference type="PROSITE" id="PS50853"/>
    </source>
</evidence>
<keyword evidence="12" id="KW-1185">Reference proteome</keyword>
<keyword evidence="5" id="KW-0326">Glycosidase</keyword>
<dbReference type="Gene3D" id="1.50.10.10">
    <property type="match status" value="1"/>
</dbReference>
<dbReference type="InterPro" id="IPR036966">
    <property type="entry name" value="CBM3_sf"/>
</dbReference>
<dbReference type="Gene3D" id="4.10.870.10">
    <property type="entry name" value="Endo-1,4-beta-glucanase f. Domain 3"/>
    <property type="match status" value="1"/>
</dbReference>
<dbReference type="InterPro" id="IPR027390">
    <property type="entry name" value="Endoglucanase_F_dom3"/>
</dbReference>
<dbReference type="PROSITE" id="PS50853">
    <property type="entry name" value="FN3"/>
    <property type="match status" value="1"/>
</dbReference>
<dbReference type="SUPFAM" id="SSF48208">
    <property type="entry name" value="Six-hairpin glycosidases"/>
    <property type="match status" value="1"/>
</dbReference>
<accession>A0ABP5KVY3</accession>
<dbReference type="SUPFAM" id="SSF49384">
    <property type="entry name" value="Carbohydrate-binding domain"/>
    <property type="match status" value="1"/>
</dbReference>